<dbReference type="AlphaFoldDB" id="A0A7D7LHT9"/>
<name>A0A7D7LHT9_9NOSO</name>
<dbReference type="EMBL" id="CP054698">
    <property type="protein sequence ID" value="QMS92394.1"/>
    <property type="molecule type" value="Genomic_DNA"/>
</dbReference>
<sequence length="300" mass="34024">MTNFQLTPIQKVASDYYNGKLAKAFSSPVFEKLHRGFTGIPNLNDLLNQLDKAPDTSPPSVIAIPPTIDQNIYQNLLDLQLLTSYINVVSLGLMYEIKPQGWNITDPKEATDFTRSFANSSFKVITQGLAGILNIQTQLASTVRESVTLGQAHSIILNELFGSFGFPDSTIKQLDSILTRTTKKLYDLSIDFRTQSETLDFAVLLFYFEEVMGINYKIPYMRLFYLSVDQSSWRASVKIGKSSASVERFSFNMNYTDTRLTMNSELLREYRPAMEAYIKDRVGDNLQKIQELTQPSIVDR</sequence>
<proteinExistence type="predicted"/>
<keyword evidence="2" id="KW-1185">Reference proteome</keyword>
<dbReference type="Proteomes" id="UP000514713">
    <property type="component" value="Chromosome"/>
</dbReference>
<gene>
    <name evidence="1" type="ORF">HUN01_34175</name>
</gene>
<evidence type="ECO:0008006" key="3">
    <source>
        <dbReference type="Google" id="ProtNLM"/>
    </source>
</evidence>
<accession>A0A7D7LHT9</accession>
<organism evidence="1 2">
    <name type="scientific">Nostoc edaphicum CCNP1411</name>
    <dbReference type="NCBI Taxonomy" id="1472755"/>
    <lineage>
        <taxon>Bacteria</taxon>
        <taxon>Bacillati</taxon>
        <taxon>Cyanobacteriota</taxon>
        <taxon>Cyanophyceae</taxon>
        <taxon>Nostocales</taxon>
        <taxon>Nostocaceae</taxon>
        <taxon>Nostoc</taxon>
    </lineage>
</organism>
<dbReference type="RefSeq" id="WP_181929880.1">
    <property type="nucleotide sequence ID" value="NZ_CP054698.1"/>
</dbReference>
<dbReference type="KEGG" id="ned:HUN01_34175"/>
<reference evidence="2" key="1">
    <citation type="submission" date="2020-06" db="EMBL/GenBank/DDBJ databases">
        <title>Nostoc edaphicum CCNP1411 genome.</title>
        <authorList>
            <person name="Fidor A."/>
            <person name="Grabski M."/>
            <person name="Gawor J."/>
            <person name="Gromadka R."/>
            <person name="Wegrzyn G."/>
            <person name="Mazur-Marzec H."/>
        </authorList>
    </citation>
    <scope>NUCLEOTIDE SEQUENCE [LARGE SCALE GENOMIC DNA]</scope>
    <source>
        <strain evidence="2">CCNP1411</strain>
    </source>
</reference>
<evidence type="ECO:0000313" key="1">
    <source>
        <dbReference type="EMBL" id="QMS92394.1"/>
    </source>
</evidence>
<evidence type="ECO:0000313" key="2">
    <source>
        <dbReference type="Proteomes" id="UP000514713"/>
    </source>
</evidence>
<protein>
    <recommendedName>
        <fullName evidence="3">Virulence factor Evf domain-containing protein</fullName>
    </recommendedName>
</protein>